<dbReference type="EMBL" id="BAAATD010000007">
    <property type="protein sequence ID" value="GAA2612660.1"/>
    <property type="molecule type" value="Genomic_DNA"/>
</dbReference>
<dbReference type="RefSeq" id="WP_344545265.1">
    <property type="nucleotide sequence ID" value="NZ_BAAATD010000007.1"/>
</dbReference>
<reference evidence="3" key="1">
    <citation type="journal article" date="2019" name="Int. J. Syst. Evol. Microbiol.">
        <title>The Global Catalogue of Microorganisms (GCM) 10K type strain sequencing project: providing services to taxonomists for standard genome sequencing and annotation.</title>
        <authorList>
            <consortium name="The Broad Institute Genomics Platform"/>
            <consortium name="The Broad Institute Genome Sequencing Center for Infectious Disease"/>
            <person name="Wu L."/>
            <person name="Ma J."/>
        </authorList>
    </citation>
    <scope>NUCLEOTIDE SEQUENCE [LARGE SCALE GENOMIC DNA]</scope>
    <source>
        <strain evidence="3">JCM 6833</strain>
    </source>
</reference>
<evidence type="ECO:0000256" key="1">
    <source>
        <dbReference type="SAM" id="SignalP"/>
    </source>
</evidence>
<feature type="signal peptide" evidence="1">
    <location>
        <begin position="1"/>
        <end position="26"/>
    </location>
</feature>
<organism evidence="2 3">
    <name type="scientific">Actinomadura fulvescens</name>
    <dbReference type="NCBI Taxonomy" id="46160"/>
    <lineage>
        <taxon>Bacteria</taxon>
        <taxon>Bacillati</taxon>
        <taxon>Actinomycetota</taxon>
        <taxon>Actinomycetes</taxon>
        <taxon>Streptosporangiales</taxon>
        <taxon>Thermomonosporaceae</taxon>
        <taxon>Actinomadura</taxon>
    </lineage>
</organism>
<protein>
    <recommendedName>
        <fullName evidence="4">Secreted protein</fullName>
    </recommendedName>
</protein>
<keyword evidence="3" id="KW-1185">Reference proteome</keyword>
<sequence length="94" mass="9859">MALKRAAVLVATALLTTSVLVSPAQAQPGWFCLTATATQTGDTYALSNTGCTGSGFSDVPVHVWSGPAAGNYLCRQVWFSPMMAEFDARGCVRT</sequence>
<name>A0ABP6CFU0_9ACTN</name>
<accession>A0ABP6CFU0</accession>
<evidence type="ECO:0000313" key="2">
    <source>
        <dbReference type="EMBL" id="GAA2612660.1"/>
    </source>
</evidence>
<comment type="caution">
    <text evidence="2">The sequence shown here is derived from an EMBL/GenBank/DDBJ whole genome shotgun (WGS) entry which is preliminary data.</text>
</comment>
<evidence type="ECO:0000313" key="3">
    <source>
        <dbReference type="Proteomes" id="UP001501509"/>
    </source>
</evidence>
<feature type="chain" id="PRO_5045243151" description="Secreted protein" evidence="1">
    <location>
        <begin position="27"/>
        <end position="94"/>
    </location>
</feature>
<evidence type="ECO:0008006" key="4">
    <source>
        <dbReference type="Google" id="ProtNLM"/>
    </source>
</evidence>
<dbReference type="Proteomes" id="UP001501509">
    <property type="component" value="Unassembled WGS sequence"/>
</dbReference>
<gene>
    <name evidence="2" type="ORF">GCM10010411_54300</name>
</gene>
<keyword evidence="1" id="KW-0732">Signal</keyword>
<proteinExistence type="predicted"/>